<dbReference type="OrthoDB" id="770076at2"/>
<dbReference type="STRING" id="683125.SAMN05660206_11666"/>
<dbReference type="EMBL" id="FOZZ01000016">
    <property type="protein sequence ID" value="SFT16371.1"/>
    <property type="molecule type" value="Genomic_DNA"/>
</dbReference>
<proteinExistence type="predicted"/>
<gene>
    <name evidence="1" type="ORF">SAMN05660206_11666</name>
</gene>
<name>A0A1I6VS05_9SPHI</name>
<evidence type="ECO:0000313" key="2">
    <source>
        <dbReference type="Proteomes" id="UP000198785"/>
    </source>
</evidence>
<evidence type="ECO:0000313" key="1">
    <source>
        <dbReference type="EMBL" id="SFT16371.1"/>
    </source>
</evidence>
<dbReference type="AlphaFoldDB" id="A0A1I6VS05"/>
<sequence>MKNILILCILTFAIYSCNNKTQKATNDIHSNSGDPLQTSTDFSEFKSPLRPKDKLKLGKLYTDTIEFVEFNDNGDYPLMFVSNGNDTASLVYDWTKEYGFVKGDKLEIQWKTDSIRYAGDQEYLDYKEFLVSAKRLASLKLTDKKVKFLWREMQYVEDLDGEFSVIILDEEYIKTISEPEKAALAYVATFIGNECVWDKNANENRSNLKCKILWALDLGYQCSPKHLDLLRFWFRNNKDILKELENCPTIPDGATVQDTFDEIELEIEGNMITIFFKANGFNFREGKSWSWTNKHFFEFKDNELILIKKDVSSMVKS</sequence>
<dbReference type="Proteomes" id="UP000198785">
    <property type="component" value="Unassembled WGS sequence"/>
</dbReference>
<protein>
    <submittedName>
        <fullName evidence="1">Uncharacterized protein</fullName>
    </submittedName>
</protein>
<reference evidence="1 2" key="1">
    <citation type="submission" date="2016-10" db="EMBL/GenBank/DDBJ databases">
        <authorList>
            <person name="de Groot N.N."/>
        </authorList>
    </citation>
    <scope>NUCLEOTIDE SEQUENCE [LARGE SCALE GENOMIC DNA]</scope>
    <source>
        <strain evidence="1 2">DSM 22789</strain>
    </source>
</reference>
<keyword evidence="2" id="KW-1185">Reference proteome</keyword>
<organism evidence="1 2">
    <name type="scientific">Sphingobacterium wenxiniae</name>
    <dbReference type="NCBI Taxonomy" id="683125"/>
    <lineage>
        <taxon>Bacteria</taxon>
        <taxon>Pseudomonadati</taxon>
        <taxon>Bacteroidota</taxon>
        <taxon>Sphingobacteriia</taxon>
        <taxon>Sphingobacteriales</taxon>
        <taxon>Sphingobacteriaceae</taxon>
        <taxon>Sphingobacterium</taxon>
    </lineage>
</organism>
<dbReference type="PROSITE" id="PS51257">
    <property type="entry name" value="PROKAR_LIPOPROTEIN"/>
    <property type="match status" value="1"/>
</dbReference>
<accession>A0A1I6VS05</accession>
<dbReference type="RefSeq" id="WP_093367547.1">
    <property type="nucleotide sequence ID" value="NZ_FOZZ01000016.1"/>
</dbReference>